<evidence type="ECO:0000256" key="5">
    <source>
        <dbReference type="ARBA" id="ARBA00022630"/>
    </source>
</evidence>
<evidence type="ECO:0000256" key="7">
    <source>
        <dbReference type="ARBA" id="ARBA00023002"/>
    </source>
</evidence>
<sequence length="493" mass="53906">MIRAHYFIGRMDGREPTLERYPQSSRRSPMHTHSTQGFDADVVLIGGGIMSATLGAMLTQQRPDWRIVLLERADGLATESSGPWNNAGTGHSGFCELNYMPDPTDGTKPVSMVEQFARSRAWWDGLVATGGLDGGFLHTVPHLDVVFGERDMSYLRQRYETLRTHPAFAAMEYTENPETIRQWAPLVMEGRGPESMWGRMAATRHPGGTDVDFGALTRGLVSIVTSAGGEVRYGHEVTRLRRTLAGWSVRGRSPQGRFDIRARRVFVGAGGNALRLLQSARLPEVRGYAVLPVGAAFLRCSDPEVARRLDGKVYGQAAIGAPPMSVPHLDRRYVDGADHLLFGPYATFSTKLLKHGRLTDFFRTLRPGNLHVITAAGLQNLSLVRYLIGQLAASRRAKFAQLQRFYPDADPAQWELVAAGQRAQLVTPDRRRIGVLQQGTELVTGADGTIAGLLGASPGASTAVPIMEDLLARWGVTGAVERDENVENSPAAQ</sequence>
<dbReference type="AlphaFoldDB" id="A0A5C5RJ59"/>
<comment type="similarity">
    <text evidence="8">Belongs to the MQO family.</text>
</comment>
<keyword evidence="6 8" id="KW-0274">FAD</keyword>
<dbReference type="GO" id="GO:0047545">
    <property type="term" value="F:(S)-2-hydroxyglutarate dehydrogenase activity"/>
    <property type="evidence" value="ECO:0007669"/>
    <property type="project" value="TreeGrafter"/>
</dbReference>
<evidence type="ECO:0000313" key="11">
    <source>
        <dbReference type="Proteomes" id="UP000319792"/>
    </source>
</evidence>
<evidence type="ECO:0000313" key="10">
    <source>
        <dbReference type="EMBL" id="TWS22654.1"/>
    </source>
</evidence>
<gene>
    <name evidence="8" type="primary">mqo</name>
    <name evidence="10" type="ORF">FK268_18135</name>
</gene>
<comment type="cofactor">
    <cofactor evidence="2 8">
        <name>FAD</name>
        <dbReference type="ChEBI" id="CHEBI:57692"/>
    </cofactor>
</comment>
<evidence type="ECO:0000256" key="1">
    <source>
        <dbReference type="ARBA" id="ARBA00001139"/>
    </source>
</evidence>
<comment type="catalytic activity">
    <reaction evidence="1 8">
        <text>(S)-malate + a quinone = a quinol + oxaloacetate</text>
        <dbReference type="Rhea" id="RHEA:46012"/>
        <dbReference type="ChEBI" id="CHEBI:15589"/>
        <dbReference type="ChEBI" id="CHEBI:16452"/>
        <dbReference type="ChEBI" id="CHEBI:24646"/>
        <dbReference type="ChEBI" id="CHEBI:132124"/>
        <dbReference type="EC" id="1.1.5.4"/>
    </reaction>
</comment>
<name>A0A5C5RJ59_9ACTN</name>
<dbReference type="EMBL" id="VIGV01000007">
    <property type="protein sequence ID" value="TWS22654.1"/>
    <property type="molecule type" value="Genomic_DNA"/>
</dbReference>
<dbReference type="Pfam" id="PF06039">
    <property type="entry name" value="Mqo"/>
    <property type="match status" value="1"/>
</dbReference>
<dbReference type="OrthoDB" id="9763983at2"/>
<keyword evidence="11" id="KW-1185">Reference proteome</keyword>
<dbReference type="UniPathway" id="UPA00223">
    <property type="reaction ID" value="UER01008"/>
</dbReference>
<dbReference type="HAMAP" id="MF_00212">
    <property type="entry name" value="MQO"/>
    <property type="match status" value="1"/>
</dbReference>
<dbReference type="InterPro" id="IPR036188">
    <property type="entry name" value="FAD/NAD-bd_sf"/>
</dbReference>
<evidence type="ECO:0000256" key="8">
    <source>
        <dbReference type="HAMAP-Rule" id="MF_00212"/>
    </source>
</evidence>
<feature type="region of interest" description="Disordered" evidence="9">
    <location>
        <begin position="15"/>
        <end position="34"/>
    </location>
</feature>
<keyword evidence="7 8" id="KW-0560">Oxidoreductase</keyword>
<dbReference type="Gene3D" id="3.30.9.10">
    <property type="entry name" value="D-Amino Acid Oxidase, subunit A, domain 2"/>
    <property type="match status" value="1"/>
</dbReference>
<evidence type="ECO:0000256" key="2">
    <source>
        <dbReference type="ARBA" id="ARBA00001974"/>
    </source>
</evidence>
<organism evidence="10 11">
    <name type="scientific">Tsukamurella sputi</name>
    <dbReference type="NCBI Taxonomy" id="2591848"/>
    <lineage>
        <taxon>Bacteria</taxon>
        <taxon>Bacillati</taxon>
        <taxon>Actinomycetota</taxon>
        <taxon>Actinomycetes</taxon>
        <taxon>Mycobacteriales</taxon>
        <taxon>Tsukamurellaceae</taxon>
        <taxon>Tsukamurella</taxon>
    </lineage>
</organism>
<comment type="pathway">
    <text evidence="3 8">Carbohydrate metabolism; tricarboxylic acid cycle; oxaloacetate from (S)-malate (quinone route): step 1/1.</text>
</comment>
<dbReference type="NCBIfam" id="NF003606">
    <property type="entry name" value="PRK05257.2-1"/>
    <property type="match status" value="1"/>
</dbReference>
<dbReference type="PANTHER" id="PTHR43104">
    <property type="entry name" value="L-2-HYDROXYGLUTARATE DEHYDROGENASE, MITOCHONDRIAL"/>
    <property type="match status" value="1"/>
</dbReference>
<evidence type="ECO:0000256" key="9">
    <source>
        <dbReference type="SAM" id="MobiDB-lite"/>
    </source>
</evidence>
<dbReference type="PANTHER" id="PTHR43104:SF2">
    <property type="entry name" value="L-2-HYDROXYGLUTARATE DEHYDROGENASE, MITOCHONDRIAL"/>
    <property type="match status" value="1"/>
</dbReference>
<dbReference type="Proteomes" id="UP000319792">
    <property type="component" value="Unassembled WGS sequence"/>
</dbReference>
<dbReference type="Gene3D" id="3.50.50.60">
    <property type="entry name" value="FAD/NAD(P)-binding domain"/>
    <property type="match status" value="1"/>
</dbReference>
<dbReference type="SUPFAM" id="SSF51905">
    <property type="entry name" value="FAD/NAD(P)-binding domain"/>
    <property type="match status" value="1"/>
</dbReference>
<dbReference type="InterPro" id="IPR006231">
    <property type="entry name" value="MQO"/>
</dbReference>
<evidence type="ECO:0000256" key="6">
    <source>
        <dbReference type="ARBA" id="ARBA00022827"/>
    </source>
</evidence>
<proteinExistence type="inferred from homology"/>
<evidence type="ECO:0000256" key="3">
    <source>
        <dbReference type="ARBA" id="ARBA00005012"/>
    </source>
</evidence>
<protein>
    <recommendedName>
        <fullName evidence="8">Probable malate:quinone oxidoreductase</fullName>
        <ecNumber evidence="8">1.1.5.4</ecNumber>
    </recommendedName>
    <alternativeName>
        <fullName evidence="8">MQO</fullName>
    </alternativeName>
    <alternativeName>
        <fullName evidence="8">Malate dehydrogenase [quinone]</fullName>
    </alternativeName>
</protein>
<evidence type="ECO:0000256" key="4">
    <source>
        <dbReference type="ARBA" id="ARBA00022532"/>
    </source>
</evidence>
<reference evidence="10 11" key="1">
    <citation type="submission" date="2019-08" db="EMBL/GenBank/DDBJ databases">
        <title>Tsukamurella conjunctivitidis sp. nov., Tsukamurella assacharolytica sp. nov. and Tsukamurella sputae sp. nov. isolated from patients with conjunctivitis, bacteraemia (lymphoma) and respiratory infection (sputum) in Hong Kong.</title>
        <authorList>
            <person name="Fok K.M.N."/>
            <person name="Fong J.Y.H."/>
        </authorList>
    </citation>
    <scope>NUCLEOTIDE SEQUENCE [LARGE SCALE GENOMIC DNA]</scope>
    <source>
        <strain evidence="10 11">HKU70</strain>
    </source>
</reference>
<keyword evidence="4 8" id="KW-0816">Tricarboxylic acid cycle</keyword>
<dbReference type="EC" id="1.1.5.4" evidence="8"/>
<keyword evidence="5 8" id="KW-0285">Flavoprotein</keyword>
<accession>A0A5C5RJ59</accession>
<feature type="compositionally biased region" description="Polar residues" evidence="9">
    <location>
        <begin position="22"/>
        <end position="34"/>
    </location>
</feature>
<comment type="caution">
    <text evidence="10">The sequence shown here is derived from an EMBL/GenBank/DDBJ whole genome shotgun (WGS) entry which is preliminary data.</text>
</comment>
<dbReference type="GO" id="GO:0006099">
    <property type="term" value="P:tricarboxylic acid cycle"/>
    <property type="evidence" value="ECO:0007669"/>
    <property type="project" value="UniProtKB-UniRule"/>
</dbReference>
<dbReference type="GO" id="GO:0008924">
    <property type="term" value="F:L-malate dehydrogenase (quinone) activity"/>
    <property type="evidence" value="ECO:0007669"/>
    <property type="project" value="UniProtKB-UniRule"/>
</dbReference>